<sequence length="531" mass="59325">MSGSLYSNLIVSVVVLGQLFSISRGKSEALKDSSEIFLKYHTAVVTVITNTNITGTGFAIENDQNHSVTKTGKKSRFVVTASHVVKGAYGVNLYIYHDEKDSEGNWKKDICSATIYGLDVVRDVALLEIACDKCNCTRLGALQTRLSTVNGENIFVIGNSGKTRTHSFIRGSLSSKNIAFSPASLNYKLDNDIAATTFVSRVHGLTGSLNFGDAGSAVMAKSGDVIGMILGRSGDHNFCVTMEEISKACEQILDTISPSFVACTAHESALLGRKYWGDRSGKSLKEMNALATAMDAQYFAVAHNGLEAHAFTFDFLWWEILPENYFKEHSSQCRCETNSFTDSEFLGRRKNGKDMCGCAGSACIGLEYYEKRFGEDNDRRWAVYKRMSRNPDKSRHYVPSEESLALMQNIAGEIDYWKKKVVNLRRENEQLVSLMINIKQKADTLTTELTEKDALILRIYQRIAVAVCVASSFFIYFYKRWKNKLRETYAELDRLKERLSQQEELRNPIAAPTQESNELNEGDDGQDGQLC</sequence>
<dbReference type="InterPro" id="IPR009003">
    <property type="entry name" value="Peptidase_S1_PA"/>
</dbReference>
<feature type="region of interest" description="Disordered" evidence="2">
    <location>
        <begin position="506"/>
        <end position="531"/>
    </location>
</feature>
<evidence type="ECO:0000256" key="1">
    <source>
        <dbReference type="SAM" id="Coils"/>
    </source>
</evidence>
<feature type="chain" id="PRO_5043781047" evidence="4">
    <location>
        <begin position="26"/>
        <end position="531"/>
    </location>
</feature>
<dbReference type="Pfam" id="PF13365">
    <property type="entry name" value="Trypsin_2"/>
    <property type="match status" value="1"/>
</dbReference>
<keyword evidence="3" id="KW-0812">Transmembrane</keyword>
<protein>
    <submittedName>
        <fullName evidence="5">Uncharacterized protein</fullName>
    </submittedName>
</protein>
<keyword evidence="1" id="KW-0175">Coiled coil</keyword>
<evidence type="ECO:0000313" key="5">
    <source>
        <dbReference type="EMBL" id="CAB4002451.1"/>
    </source>
</evidence>
<dbReference type="PANTHER" id="PTHR43019">
    <property type="entry name" value="SERINE ENDOPROTEASE DEGS"/>
    <property type="match status" value="1"/>
</dbReference>
<feature type="signal peptide" evidence="4">
    <location>
        <begin position="1"/>
        <end position="25"/>
    </location>
</feature>
<name>A0A6S7I7C3_PARCT</name>
<organism evidence="5 6">
    <name type="scientific">Paramuricea clavata</name>
    <name type="common">Red gorgonian</name>
    <name type="synonym">Violescent sea-whip</name>
    <dbReference type="NCBI Taxonomy" id="317549"/>
    <lineage>
        <taxon>Eukaryota</taxon>
        <taxon>Metazoa</taxon>
        <taxon>Cnidaria</taxon>
        <taxon>Anthozoa</taxon>
        <taxon>Octocorallia</taxon>
        <taxon>Malacalcyonacea</taxon>
        <taxon>Plexauridae</taxon>
        <taxon>Paramuricea</taxon>
    </lineage>
</organism>
<dbReference type="InterPro" id="IPR043504">
    <property type="entry name" value="Peptidase_S1_PA_chymotrypsin"/>
</dbReference>
<dbReference type="AlphaFoldDB" id="A0A6S7I7C3"/>
<comment type="caution">
    <text evidence="5">The sequence shown here is derived from an EMBL/GenBank/DDBJ whole genome shotgun (WGS) entry which is preliminary data.</text>
</comment>
<evidence type="ECO:0000256" key="3">
    <source>
        <dbReference type="SAM" id="Phobius"/>
    </source>
</evidence>
<keyword evidence="3" id="KW-1133">Transmembrane helix</keyword>
<feature type="compositionally biased region" description="Acidic residues" evidence="2">
    <location>
        <begin position="518"/>
        <end position="531"/>
    </location>
</feature>
<accession>A0A6S7I7C3</accession>
<evidence type="ECO:0000256" key="4">
    <source>
        <dbReference type="SAM" id="SignalP"/>
    </source>
</evidence>
<dbReference type="EMBL" id="CACRXK020004359">
    <property type="protein sequence ID" value="CAB4002451.1"/>
    <property type="molecule type" value="Genomic_DNA"/>
</dbReference>
<feature type="coiled-coil region" evidence="1">
    <location>
        <begin position="478"/>
        <end position="505"/>
    </location>
</feature>
<gene>
    <name evidence="5" type="ORF">PACLA_8A046343</name>
</gene>
<keyword evidence="3" id="KW-0472">Membrane</keyword>
<dbReference type="PANTHER" id="PTHR43019:SF23">
    <property type="entry name" value="PROTEASE DO-LIKE 5, CHLOROPLASTIC"/>
    <property type="match status" value="1"/>
</dbReference>
<feature type="transmembrane region" description="Helical" evidence="3">
    <location>
        <begin position="459"/>
        <end position="478"/>
    </location>
</feature>
<evidence type="ECO:0000313" key="6">
    <source>
        <dbReference type="Proteomes" id="UP001152795"/>
    </source>
</evidence>
<proteinExistence type="predicted"/>
<reference evidence="5" key="1">
    <citation type="submission" date="2020-04" db="EMBL/GenBank/DDBJ databases">
        <authorList>
            <person name="Alioto T."/>
            <person name="Alioto T."/>
            <person name="Gomez Garrido J."/>
        </authorList>
    </citation>
    <scope>NUCLEOTIDE SEQUENCE</scope>
    <source>
        <strain evidence="5">A484AB</strain>
    </source>
</reference>
<evidence type="ECO:0000256" key="2">
    <source>
        <dbReference type="SAM" id="MobiDB-lite"/>
    </source>
</evidence>
<keyword evidence="4" id="KW-0732">Signal</keyword>
<keyword evidence="6" id="KW-1185">Reference proteome</keyword>
<dbReference type="Proteomes" id="UP001152795">
    <property type="component" value="Unassembled WGS sequence"/>
</dbReference>
<dbReference type="SUPFAM" id="SSF50494">
    <property type="entry name" value="Trypsin-like serine proteases"/>
    <property type="match status" value="1"/>
</dbReference>
<dbReference type="Gene3D" id="2.40.10.10">
    <property type="entry name" value="Trypsin-like serine proteases"/>
    <property type="match status" value="2"/>
</dbReference>